<evidence type="ECO:0000313" key="14">
    <source>
        <dbReference type="Proteomes" id="UP000492821"/>
    </source>
</evidence>
<evidence type="ECO:0000256" key="6">
    <source>
        <dbReference type="ARBA" id="ARBA00022490"/>
    </source>
</evidence>
<dbReference type="NCBIfam" id="TIGR01458">
    <property type="entry name" value="HAD-SF-IIA-hyp3"/>
    <property type="match status" value="1"/>
</dbReference>
<evidence type="ECO:0000256" key="10">
    <source>
        <dbReference type="ARBA" id="ARBA00023242"/>
    </source>
</evidence>
<dbReference type="GO" id="GO:0046872">
    <property type="term" value="F:metal ion binding"/>
    <property type="evidence" value="ECO:0007669"/>
    <property type="project" value="UniProtKB-KW"/>
</dbReference>
<dbReference type="InterPro" id="IPR006355">
    <property type="entry name" value="LHPP/HDHD2"/>
</dbReference>
<dbReference type="FunFam" id="3.40.50.1000:FF:000051">
    <property type="entry name" value="Phospholysine phosphohistidine inorganic pyrophosphate phosphatase"/>
    <property type="match status" value="1"/>
</dbReference>
<dbReference type="GO" id="GO:0005829">
    <property type="term" value="C:cytosol"/>
    <property type="evidence" value="ECO:0007669"/>
    <property type="project" value="TreeGrafter"/>
</dbReference>
<dbReference type="Gene3D" id="3.40.50.1000">
    <property type="entry name" value="HAD superfamily/HAD-like"/>
    <property type="match status" value="2"/>
</dbReference>
<comment type="function">
    <text evidence="11">Phosphatase that hydrolyzes imidodiphosphate, 3-phosphohistidine and 6-phospholysine. Has broad substrate specificity and can also hydrolyze inorganic diphosphate, but with lower efficiency.</text>
</comment>
<evidence type="ECO:0000256" key="11">
    <source>
        <dbReference type="ARBA" id="ARBA00037258"/>
    </source>
</evidence>
<keyword evidence="7" id="KW-0479">Metal-binding</keyword>
<evidence type="ECO:0000256" key="8">
    <source>
        <dbReference type="ARBA" id="ARBA00022801"/>
    </source>
</evidence>
<keyword evidence="10" id="KW-0539">Nucleus</keyword>
<reference evidence="14" key="1">
    <citation type="journal article" date="2013" name="Genetics">
        <title>The draft genome and transcriptome of Panagrellus redivivus are shaped by the harsh demands of a free-living lifestyle.</title>
        <authorList>
            <person name="Srinivasan J."/>
            <person name="Dillman A.R."/>
            <person name="Macchietto M.G."/>
            <person name="Heikkinen L."/>
            <person name="Lakso M."/>
            <person name="Fracchia K.M."/>
            <person name="Antoshechkin I."/>
            <person name="Mortazavi A."/>
            <person name="Wong G."/>
            <person name="Sternberg P.W."/>
        </authorList>
    </citation>
    <scope>NUCLEOTIDE SEQUENCE [LARGE SCALE GENOMIC DNA]</scope>
    <source>
        <strain evidence="14">MT8872</strain>
    </source>
</reference>
<sequence>MLGGKPVRAFLLDVTGVLYNTSGNNSGIAIPGSIEAVERLYAESKVKFLSNESTATREGFHEKLTKLGFKLNVEDIITPAPVAAKYVQEHGLHPHLLVHDGVKPEFAHLPETKNSDCVIIGDAEENFTYDTLNDVFHILHGHPERPLLSLGNGKFYQRTDGPCLDVGGFVAGMIYATGCRHIELGKPAPTYFLKAVEALGVTPEEVVMIGDDIHGDVGGAQAVAMRGIQVKTGKWI</sequence>
<evidence type="ECO:0000256" key="12">
    <source>
        <dbReference type="ARBA" id="ARBA00039357"/>
    </source>
</evidence>
<name>A0A7E4W4E5_PANRE</name>
<organism evidence="14 15">
    <name type="scientific">Panagrellus redivivus</name>
    <name type="common">Microworm</name>
    <dbReference type="NCBI Taxonomy" id="6233"/>
    <lineage>
        <taxon>Eukaryota</taxon>
        <taxon>Metazoa</taxon>
        <taxon>Ecdysozoa</taxon>
        <taxon>Nematoda</taxon>
        <taxon>Chromadorea</taxon>
        <taxon>Rhabditida</taxon>
        <taxon>Tylenchina</taxon>
        <taxon>Panagrolaimomorpha</taxon>
        <taxon>Panagrolaimoidea</taxon>
        <taxon>Panagrolaimidae</taxon>
        <taxon>Panagrellus</taxon>
    </lineage>
</organism>
<keyword evidence="9" id="KW-0460">Magnesium</keyword>
<keyword evidence="14" id="KW-1185">Reference proteome</keyword>
<evidence type="ECO:0000256" key="3">
    <source>
        <dbReference type="ARBA" id="ARBA00004496"/>
    </source>
</evidence>
<dbReference type="Proteomes" id="UP000492821">
    <property type="component" value="Unassembled WGS sequence"/>
</dbReference>
<dbReference type="InterPro" id="IPR023214">
    <property type="entry name" value="HAD_sf"/>
</dbReference>
<dbReference type="InterPro" id="IPR036412">
    <property type="entry name" value="HAD-like_sf"/>
</dbReference>
<dbReference type="AlphaFoldDB" id="A0A7E4W4E5"/>
<dbReference type="SUPFAM" id="SSF56784">
    <property type="entry name" value="HAD-like"/>
    <property type="match status" value="1"/>
</dbReference>
<dbReference type="GO" id="GO:0016791">
    <property type="term" value="F:phosphatase activity"/>
    <property type="evidence" value="ECO:0007669"/>
    <property type="project" value="InterPro"/>
</dbReference>
<evidence type="ECO:0000256" key="4">
    <source>
        <dbReference type="ARBA" id="ARBA00007958"/>
    </source>
</evidence>
<comment type="similarity">
    <text evidence="4">Belongs to the HAD-like hydrolase superfamily.</text>
</comment>
<keyword evidence="6" id="KW-0963">Cytoplasm</keyword>
<protein>
    <recommendedName>
        <fullName evidence="12">Phospholysine phosphohistidine inorganic pyrophosphate phosphatase</fullName>
        <ecNumber evidence="5">3.6.1.1</ecNumber>
    </recommendedName>
</protein>
<proteinExistence type="inferred from homology"/>
<dbReference type="PANTHER" id="PTHR19288:SF44">
    <property type="entry name" value="PHOSPHOLYSINE PHOSPHOHISTIDINE INORGANIC PYROPHOSPHATE PHOSPHATASE"/>
    <property type="match status" value="1"/>
</dbReference>
<evidence type="ECO:0000256" key="9">
    <source>
        <dbReference type="ARBA" id="ARBA00022842"/>
    </source>
</evidence>
<accession>A0A7E4W4E5</accession>
<evidence type="ECO:0000256" key="2">
    <source>
        <dbReference type="ARBA" id="ARBA00004123"/>
    </source>
</evidence>
<evidence type="ECO:0000256" key="1">
    <source>
        <dbReference type="ARBA" id="ARBA00001946"/>
    </source>
</evidence>
<dbReference type="WBParaSite" id="Pan_g7240.t1">
    <property type="protein sequence ID" value="Pan_g7240.t1"/>
    <property type="gene ID" value="Pan_g7240"/>
</dbReference>
<comment type="subcellular location">
    <subcellularLocation>
        <location evidence="3">Cytoplasm</location>
    </subcellularLocation>
    <subcellularLocation>
        <location evidence="2">Nucleus</location>
    </subcellularLocation>
</comment>
<dbReference type="GO" id="GO:0005634">
    <property type="term" value="C:nucleus"/>
    <property type="evidence" value="ECO:0007669"/>
    <property type="project" value="UniProtKB-SubCell"/>
</dbReference>
<reference evidence="15" key="2">
    <citation type="submission" date="2020-10" db="UniProtKB">
        <authorList>
            <consortium name="WormBaseParasite"/>
        </authorList>
    </citation>
    <scope>IDENTIFICATION</scope>
</reference>
<keyword evidence="8" id="KW-0378">Hydrolase</keyword>
<dbReference type="GO" id="GO:0004427">
    <property type="term" value="F:inorganic diphosphate phosphatase activity"/>
    <property type="evidence" value="ECO:0007669"/>
    <property type="project" value="UniProtKB-EC"/>
</dbReference>
<evidence type="ECO:0000256" key="5">
    <source>
        <dbReference type="ARBA" id="ARBA00012146"/>
    </source>
</evidence>
<evidence type="ECO:0000313" key="15">
    <source>
        <dbReference type="WBParaSite" id="Pan_g7240.t1"/>
    </source>
</evidence>
<comment type="cofactor">
    <cofactor evidence="1">
        <name>Mg(2+)</name>
        <dbReference type="ChEBI" id="CHEBI:18420"/>
    </cofactor>
</comment>
<dbReference type="EC" id="3.6.1.1" evidence="5"/>
<dbReference type="Pfam" id="PF00702">
    <property type="entry name" value="Hydrolase"/>
    <property type="match status" value="1"/>
</dbReference>
<evidence type="ECO:0000256" key="7">
    <source>
        <dbReference type="ARBA" id="ARBA00022723"/>
    </source>
</evidence>
<evidence type="ECO:0000256" key="13">
    <source>
        <dbReference type="ARBA" id="ARBA00047820"/>
    </source>
</evidence>
<dbReference type="PANTHER" id="PTHR19288">
    <property type="entry name" value="4-NITROPHENYLPHOSPHATASE-RELATED"/>
    <property type="match status" value="1"/>
</dbReference>
<comment type="catalytic activity">
    <reaction evidence="13">
        <text>diphosphate + H2O = 2 phosphate + H(+)</text>
        <dbReference type="Rhea" id="RHEA:24576"/>
        <dbReference type="ChEBI" id="CHEBI:15377"/>
        <dbReference type="ChEBI" id="CHEBI:15378"/>
        <dbReference type="ChEBI" id="CHEBI:33019"/>
        <dbReference type="ChEBI" id="CHEBI:43474"/>
        <dbReference type="EC" id="3.6.1.1"/>
    </reaction>
</comment>